<sequence>MPAPIATAYDGALSVTCGNCGAGPGDYCIKESGQLRRTPCVTRCRAITPEVGSVDPEPYADAAEARTAPARVVVPDQPTLDYADPSEPRHPRGDE</sequence>
<feature type="compositionally biased region" description="Low complexity" evidence="1">
    <location>
        <begin position="62"/>
        <end position="76"/>
    </location>
</feature>
<comment type="caution">
    <text evidence="2">The sequence shown here is derived from an EMBL/GenBank/DDBJ whole genome shotgun (WGS) entry which is preliminary data.</text>
</comment>
<name>A0A1A0RG30_MYCPR</name>
<feature type="compositionally biased region" description="Basic and acidic residues" evidence="1">
    <location>
        <begin position="86"/>
        <end position="95"/>
    </location>
</feature>
<protein>
    <submittedName>
        <fullName evidence="2">Uncharacterized protein</fullName>
    </submittedName>
</protein>
<dbReference type="AlphaFoldDB" id="A0A1A0RG30"/>
<gene>
    <name evidence="2" type="ORF">A5792_11555</name>
</gene>
<evidence type="ECO:0000313" key="2">
    <source>
        <dbReference type="EMBL" id="OBB33058.1"/>
    </source>
</evidence>
<dbReference type="OrthoDB" id="4751813at2"/>
<accession>A0A1A0RG30</accession>
<feature type="region of interest" description="Disordered" evidence="1">
    <location>
        <begin position="62"/>
        <end position="95"/>
    </location>
</feature>
<dbReference type="Proteomes" id="UP000093902">
    <property type="component" value="Unassembled WGS sequence"/>
</dbReference>
<dbReference type="EMBL" id="LZSO01000009">
    <property type="protein sequence ID" value="OBB33058.1"/>
    <property type="molecule type" value="Genomic_DNA"/>
</dbReference>
<organism evidence="2 3">
    <name type="scientific">Mycolicibacterium peregrinum</name>
    <name type="common">Mycobacterium peregrinum</name>
    <dbReference type="NCBI Taxonomy" id="43304"/>
    <lineage>
        <taxon>Bacteria</taxon>
        <taxon>Bacillati</taxon>
        <taxon>Actinomycetota</taxon>
        <taxon>Actinomycetes</taxon>
        <taxon>Mycobacteriales</taxon>
        <taxon>Mycobacteriaceae</taxon>
        <taxon>Mycolicibacterium</taxon>
    </lineage>
</organism>
<evidence type="ECO:0000313" key="3">
    <source>
        <dbReference type="Proteomes" id="UP000093902"/>
    </source>
</evidence>
<proteinExistence type="predicted"/>
<dbReference type="RefSeq" id="WP_064929741.1">
    <property type="nucleotide sequence ID" value="NZ_LZSO01000009.1"/>
</dbReference>
<evidence type="ECO:0000256" key="1">
    <source>
        <dbReference type="SAM" id="MobiDB-lite"/>
    </source>
</evidence>
<reference evidence="3" key="1">
    <citation type="submission" date="2016-06" db="EMBL/GenBank/DDBJ databases">
        <authorList>
            <person name="Sutton G."/>
            <person name="Brinkac L."/>
            <person name="Sanka R."/>
            <person name="Adams M."/>
            <person name="Lau E."/>
            <person name="Mehaffy C."/>
            <person name="Tameris M."/>
            <person name="Hatherill M."/>
            <person name="Hanekom W."/>
            <person name="Mahomed H."/>
            <person name="Mcshane H."/>
        </authorList>
    </citation>
    <scope>NUCLEOTIDE SEQUENCE [LARGE SCALE GENOMIC DNA]</scope>
    <source>
        <strain evidence="3">852002-51209_SCH5440388</strain>
    </source>
</reference>